<protein>
    <submittedName>
        <fullName evidence="1">Uncharacterized protein</fullName>
    </submittedName>
</protein>
<organism evidence="1 2">
    <name type="scientific">Adineta steineri</name>
    <dbReference type="NCBI Taxonomy" id="433720"/>
    <lineage>
        <taxon>Eukaryota</taxon>
        <taxon>Metazoa</taxon>
        <taxon>Spiralia</taxon>
        <taxon>Gnathifera</taxon>
        <taxon>Rotifera</taxon>
        <taxon>Eurotatoria</taxon>
        <taxon>Bdelloidea</taxon>
        <taxon>Adinetida</taxon>
        <taxon>Adinetidae</taxon>
        <taxon>Adineta</taxon>
    </lineage>
</organism>
<proteinExistence type="predicted"/>
<dbReference type="AlphaFoldDB" id="A0A820GIF2"/>
<name>A0A820GIF2_9BILA</name>
<dbReference type="Proteomes" id="UP000663868">
    <property type="component" value="Unassembled WGS sequence"/>
</dbReference>
<dbReference type="EMBL" id="CAJOBB010012589">
    <property type="protein sequence ID" value="CAF4278597.1"/>
    <property type="molecule type" value="Genomic_DNA"/>
</dbReference>
<comment type="caution">
    <text evidence="1">The sequence shown here is derived from an EMBL/GenBank/DDBJ whole genome shotgun (WGS) entry which is preliminary data.</text>
</comment>
<evidence type="ECO:0000313" key="2">
    <source>
        <dbReference type="Proteomes" id="UP000663868"/>
    </source>
</evidence>
<accession>A0A820GIF2</accession>
<reference evidence="1" key="1">
    <citation type="submission" date="2021-02" db="EMBL/GenBank/DDBJ databases">
        <authorList>
            <person name="Nowell W R."/>
        </authorList>
    </citation>
    <scope>NUCLEOTIDE SEQUENCE</scope>
</reference>
<feature type="non-terminal residue" evidence="1">
    <location>
        <position position="1"/>
    </location>
</feature>
<evidence type="ECO:0000313" key="1">
    <source>
        <dbReference type="EMBL" id="CAF4278597.1"/>
    </source>
</evidence>
<gene>
    <name evidence="1" type="ORF">KXQ929_LOCUS44302</name>
</gene>
<sequence length="29" mass="3229">RIVQAKNCVSFDGGFLKDVIHLMAIIIIN</sequence>